<protein>
    <submittedName>
        <fullName evidence="1">Uncharacterized protein</fullName>
    </submittedName>
</protein>
<proteinExistence type="predicted"/>
<name>I2GU78_9BACT</name>
<accession>I2GU78</accession>
<evidence type="ECO:0000313" key="1">
    <source>
        <dbReference type="EMBL" id="CCH57679.1"/>
    </source>
</evidence>
<organism evidence="1 2">
    <name type="scientific">Fibrisoma limi BUZ 3</name>
    <dbReference type="NCBI Taxonomy" id="1185876"/>
    <lineage>
        <taxon>Bacteria</taxon>
        <taxon>Pseudomonadati</taxon>
        <taxon>Bacteroidota</taxon>
        <taxon>Cytophagia</taxon>
        <taxon>Cytophagales</taxon>
        <taxon>Spirosomataceae</taxon>
        <taxon>Fibrisoma</taxon>
    </lineage>
</organism>
<reference evidence="1 2" key="1">
    <citation type="journal article" date="2012" name="J. Bacteriol.">
        <title>Genome Sequence of the Filamentous Bacterium Fibrisoma limi BUZ 3T.</title>
        <authorList>
            <person name="Filippini M."/>
            <person name="Qi W."/>
            <person name="Jaenicke S."/>
            <person name="Goesmann A."/>
            <person name="Smits T.H."/>
            <person name="Bagheri H.C."/>
        </authorList>
    </citation>
    <scope>NUCLEOTIDE SEQUENCE [LARGE SCALE GENOMIC DNA]</scope>
    <source>
        <strain evidence="2">BUZ 3T</strain>
        <plasmid evidence="1 2">pFLIM02</plasmid>
    </source>
</reference>
<dbReference type="AlphaFoldDB" id="I2GU78"/>
<sequence length="88" mass="9531">MACSGCEAGRRGNCKSRWPWHCRIECVNAQAKAVTDAFVVHPSNQGLKQCSASIVKAGSDELGETDRSLSQWANLPVGCFHLPACNLR</sequence>
<dbReference type="EMBL" id="HE805917">
    <property type="protein sequence ID" value="CCH57679.1"/>
    <property type="molecule type" value="Genomic_DNA"/>
</dbReference>
<keyword evidence="2" id="KW-1185">Reference proteome</keyword>
<dbReference type="Proteomes" id="UP000009309">
    <property type="component" value="Plasmid pFLIM02"/>
</dbReference>
<gene>
    <name evidence="1" type="ORF">BN8_p06889</name>
</gene>
<geneLocation type="plasmid" evidence="1 2">
    <name>pFLIM02</name>
</geneLocation>
<keyword evidence="1" id="KW-0614">Plasmid</keyword>
<evidence type="ECO:0000313" key="2">
    <source>
        <dbReference type="Proteomes" id="UP000009309"/>
    </source>
</evidence>